<name>A0A1K2HBG6_9LACT</name>
<organism evidence="4 5">
    <name type="scientific">Pseudolactococcus chungangensis CAU 28 = DSM 22330</name>
    <dbReference type="NCBI Taxonomy" id="1122154"/>
    <lineage>
        <taxon>Bacteria</taxon>
        <taxon>Bacillati</taxon>
        <taxon>Bacillota</taxon>
        <taxon>Bacilli</taxon>
        <taxon>Lactobacillales</taxon>
        <taxon>Streptococcaceae</taxon>
        <taxon>Pseudolactococcus</taxon>
    </lineage>
</organism>
<dbReference type="PRINTS" id="PR00080">
    <property type="entry name" value="SDRFAMILY"/>
</dbReference>
<dbReference type="InterPro" id="IPR036291">
    <property type="entry name" value="NAD(P)-bd_dom_sf"/>
</dbReference>
<dbReference type="SUPFAM" id="SSF51735">
    <property type="entry name" value="NAD(P)-binding Rossmann-fold domains"/>
    <property type="match status" value="1"/>
</dbReference>
<gene>
    <name evidence="4" type="ORF">SAMN02746068_01105</name>
</gene>
<comment type="similarity">
    <text evidence="1 3">Belongs to the short-chain dehydrogenases/reductases (SDR) family.</text>
</comment>
<dbReference type="GO" id="GO:0016020">
    <property type="term" value="C:membrane"/>
    <property type="evidence" value="ECO:0007669"/>
    <property type="project" value="TreeGrafter"/>
</dbReference>
<evidence type="ECO:0008006" key="6">
    <source>
        <dbReference type="Google" id="ProtNLM"/>
    </source>
</evidence>
<dbReference type="GO" id="GO:0016491">
    <property type="term" value="F:oxidoreductase activity"/>
    <property type="evidence" value="ECO:0007669"/>
    <property type="project" value="UniProtKB-KW"/>
</dbReference>
<evidence type="ECO:0000256" key="1">
    <source>
        <dbReference type="ARBA" id="ARBA00006484"/>
    </source>
</evidence>
<dbReference type="OrthoDB" id="9793345at2"/>
<accession>A0A1K2HBG6</accession>
<keyword evidence="2" id="KW-0560">Oxidoreductase</keyword>
<evidence type="ECO:0000313" key="5">
    <source>
        <dbReference type="Proteomes" id="UP000185655"/>
    </source>
</evidence>
<dbReference type="Gene3D" id="3.40.50.720">
    <property type="entry name" value="NAD(P)-binding Rossmann-like Domain"/>
    <property type="match status" value="1"/>
</dbReference>
<dbReference type="Pfam" id="PF00106">
    <property type="entry name" value="adh_short"/>
    <property type="match status" value="1"/>
</dbReference>
<dbReference type="EMBL" id="FPKS01000004">
    <property type="protein sequence ID" value="SFZ74079.1"/>
    <property type="molecule type" value="Genomic_DNA"/>
</dbReference>
<dbReference type="PANTHER" id="PTHR44196">
    <property type="entry name" value="DEHYDROGENASE/REDUCTASE SDR FAMILY MEMBER 7B"/>
    <property type="match status" value="1"/>
</dbReference>
<dbReference type="InterPro" id="IPR002347">
    <property type="entry name" value="SDR_fam"/>
</dbReference>
<evidence type="ECO:0000256" key="3">
    <source>
        <dbReference type="RuleBase" id="RU000363"/>
    </source>
</evidence>
<proteinExistence type="inferred from homology"/>
<evidence type="ECO:0000313" key="4">
    <source>
        <dbReference type="EMBL" id="SFZ74079.1"/>
    </source>
</evidence>
<sequence>MKNLLITGATGDIAREIAKQVQGYRLILLSRDVSSLTDISEYLYQVDISDEVAVMATCQHISEQFGAVDVLINNAGYGYFKPFLSDHTDDVRQMFDINVLATMRLIRAFLPDMIAQKSGQIINIASIASYMATAKTTTYAATKFAVRGFSNALRQEVADANIKVLVVNTGPVLTKFHAANPEYLEKVGKNAVTATVVAKKIVYHLGSNKRELNLPWQLNLARIFSMNFPSLADKITRRFFNLK</sequence>
<dbReference type="PRINTS" id="PR00081">
    <property type="entry name" value="GDHRDH"/>
</dbReference>
<reference evidence="4 5" key="1">
    <citation type="submission" date="2016-11" db="EMBL/GenBank/DDBJ databases">
        <authorList>
            <person name="Jaros S."/>
            <person name="Januszkiewicz K."/>
            <person name="Wedrychowicz H."/>
        </authorList>
    </citation>
    <scope>NUCLEOTIDE SEQUENCE [LARGE SCALE GENOMIC DNA]</scope>
    <source>
        <strain evidence="4 5">DSM 22330</strain>
    </source>
</reference>
<dbReference type="InterPro" id="IPR020904">
    <property type="entry name" value="Sc_DH/Rdtase_CS"/>
</dbReference>
<dbReference type="PANTHER" id="PTHR44196:SF1">
    <property type="entry name" value="DEHYDROGENASE_REDUCTASE SDR FAMILY MEMBER 7B"/>
    <property type="match status" value="1"/>
</dbReference>
<dbReference type="STRING" id="1122154.SAMN02746068_01105"/>
<dbReference type="AlphaFoldDB" id="A0A1K2HBG6"/>
<dbReference type="RefSeq" id="WP_031366126.1">
    <property type="nucleotide sequence ID" value="NZ_FPKS01000004.1"/>
</dbReference>
<evidence type="ECO:0000256" key="2">
    <source>
        <dbReference type="ARBA" id="ARBA00023002"/>
    </source>
</evidence>
<dbReference type="PROSITE" id="PS00061">
    <property type="entry name" value="ADH_SHORT"/>
    <property type="match status" value="1"/>
</dbReference>
<protein>
    <recommendedName>
        <fullName evidence="6">Short-chain dehydrogenase</fullName>
    </recommendedName>
</protein>
<dbReference type="Proteomes" id="UP000185655">
    <property type="component" value="Unassembled WGS sequence"/>
</dbReference>